<dbReference type="InterPro" id="IPR029060">
    <property type="entry name" value="PIN-like_dom_sf"/>
</dbReference>
<accession>A0A840RQ97</accession>
<dbReference type="PANTHER" id="PTHR33653:SF1">
    <property type="entry name" value="RIBONUCLEASE VAPC2"/>
    <property type="match status" value="1"/>
</dbReference>
<evidence type="ECO:0000256" key="3">
    <source>
        <dbReference type="ARBA" id="ARBA00022722"/>
    </source>
</evidence>
<evidence type="ECO:0000313" key="10">
    <source>
        <dbReference type="Proteomes" id="UP000571084"/>
    </source>
</evidence>
<evidence type="ECO:0000256" key="5">
    <source>
        <dbReference type="ARBA" id="ARBA00022801"/>
    </source>
</evidence>
<dbReference type="RefSeq" id="WP_245182356.1">
    <property type="nucleotide sequence ID" value="NZ_JAAOZT010000007.1"/>
</dbReference>
<keyword evidence="3" id="KW-0540">Nuclease</keyword>
<keyword evidence="4" id="KW-0479">Metal-binding</keyword>
<comment type="cofactor">
    <cofactor evidence="1">
        <name>Mg(2+)</name>
        <dbReference type="ChEBI" id="CHEBI:18420"/>
    </cofactor>
</comment>
<gene>
    <name evidence="9" type="ORF">HNR39_002419</name>
</gene>
<sequence>MLDTNTVSRLIKSHPVVARNTLKVPMASLCISAITESELLFGLSRRPEAKRLHVAVREFLRRVDVMSWDSAVAKHYGILRARMEGHGKILASLDMLIATHALSTGAILVTNERAFDLVPDLQREDWTS</sequence>
<name>A0A840RQ97_9BURK</name>
<evidence type="ECO:0000259" key="8">
    <source>
        <dbReference type="Pfam" id="PF01850"/>
    </source>
</evidence>
<dbReference type="InterPro" id="IPR050556">
    <property type="entry name" value="Type_II_TA_system_RNase"/>
</dbReference>
<reference evidence="9 10" key="1">
    <citation type="submission" date="2020-08" db="EMBL/GenBank/DDBJ databases">
        <title>Genomic Encyclopedia of Type Strains, Phase IV (KMG-IV): sequencing the most valuable type-strain genomes for metagenomic binning, comparative biology and taxonomic classification.</title>
        <authorList>
            <person name="Goeker M."/>
        </authorList>
    </citation>
    <scope>NUCLEOTIDE SEQUENCE [LARGE SCALE GENOMIC DNA]</scope>
    <source>
        <strain evidence="9 10">DSM 23240</strain>
    </source>
</reference>
<keyword evidence="10" id="KW-1185">Reference proteome</keyword>
<keyword evidence="2" id="KW-1277">Toxin-antitoxin system</keyword>
<comment type="caution">
    <text evidence="9">The sequence shown here is derived from an EMBL/GenBank/DDBJ whole genome shotgun (WGS) entry which is preliminary data.</text>
</comment>
<dbReference type="InterPro" id="IPR002716">
    <property type="entry name" value="PIN_dom"/>
</dbReference>
<protein>
    <submittedName>
        <fullName evidence="9">tRNA(fMet)-specific endonuclease VapC</fullName>
        <ecNumber evidence="9">3.1.-.-</ecNumber>
    </submittedName>
</protein>
<proteinExistence type="inferred from homology"/>
<dbReference type="SUPFAM" id="SSF88723">
    <property type="entry name" value="PIN domain-like"/>
    <property type="match status" value="1"/>
</dbReference>
<dbReference type="PANTHER" id="PTHR33653">
    <property type="entry name" value="RIBONUCLEASE VAPC2"/>
    <property type="match status" value="1"/>
</dbReference>
<feature type="domain" description="PIN" evidence="8">
    <location>
        <begin position="1"/>
        <end position="119"/>
    </location>
</feature>
<evidence type="ECO:0000256" key="4">
    <source>
        <dbReference type="ARBA" id="ARBA00022723"/>
    </source>
</evidence>
<dbReference type="Gene3D" id="3.40.50.1010">
    <property type="entry name" value="5'-nuclease"/>
    <property type="match status" value="1"/>
</dbReference>
<evidence type="ECO:0000256" key="6">
    <source>
        <dbReference type="ARBA" id="ARBA00022842"/>
    </source>
</evidence>
<organism evidence="9 10">
    <name type="scientific">Glaciimonas immobilis</name>
    <dbReference type="NCBI Taxonomy" id="728004"/>
    <lineage>
        <taxon>Bacteria</taxon>
        <taxon>Pseudomonadati</taxon>
        <taxon>Pseudomonadota</taxon>
        <taxon>Betaproteobacteria</taxon>
        <taxon>Burkholderiales</taxon>
        <taxon>Oxalobacteraceae</taxon>
        <taxon>Glaciimonas</taxon>
    </lineage>
</organism>
<keyword evidence="6" id="KW-0460">Magnesium</keyword>
<dbReference type="Proteomes" id="UP000571084">
    <property type="component" value="Unassembled WGS sequence"/>
</dbReference>
<keyword evidence="9" id="KW-0255">Endonuclease</keyword>
<dbReference type="EMBL" id="JACHHQ010000005">
    <property type="protein sequence ID" value="MBB5200577.1"/>
    <property type="molecule type" value="Genomic_DNA"/>
</dbReference>
<dbReference type="EC" id="3.1.-.-" evidence="9"/>
<evidence type="ECO:0000256" key="2">
    <source>
        <dbReference type="ARBA" id="ARBA00022649"/>
    </source>
</evidence>
<keyword evidence="5 9" id="KW-0378">Hydrolase</keyword>
<comment type="similarity">
    <text evidence="7">Belongs to the PINc/VapC protein family.</text>
</comment>
<dbReference type="GO" id="GO:0016787">
    <property type="term" value="F:hydrolase activity"/>
    <property type="evidence" value="ECO:0007669"/>
    <property type="project" value="UniProtKB-KW"/>
</dbReference>
<dbReference type="CDD" id="cd18740">
    <property type="entry name" value="PIN_VapC4-5_FitB-like"/>
    <property type="match status" value="1"/>
</dbReference>
<dbReference type="AlphaFoldDB" id="A0A840RQ97"/>
<evidence type="ECO:0000256" key="1">
    <source>
        <dbReference type="ARBA" id="ARBA00001946"/>
    </source>
</evidence>
<dbReference type="GO" id="GO:0046872">
    <property type="term" value="F:metal ion binding"/>
    <property type="evidence" value="ECO:0007669"/>
    <property type="project" value="UniProtKB-KW"/>
</dbReference>
<evidence type="ECO:0000313" key="9">
    <source>
        <dbReference type="EMBL" id="MBB5200577.1"/>
    </source>
</evidence>
<evidence type="ECO:0000256" key="7">
    <source>
        <dbReference type="ARBA" id="ARBA00038093"/>
    </source>
</evidence>
<dbReference type="Pfam" id="PF01850">
    <property type="entry name" value="PIN"/>
    <property type="match status" value="1"/>
</dbReference>
<dbReference type="GO" id="GO:0004519">
    <property type="term" value="F:endonuclease activity"/>
    <property type="evidence" value="ECO:0007669"/>
    <property type="project" value="UniProtKB-KW"/>
</dbReference>